<dbReference type="AlphaFoldDB" id="A0A1H1M2H8"/>
<gene>
    <name evidence="1" type="ORF">SAMN05216222_0054</name>
</gene>
<accession>A0A1H1M2H8</accession>
<evidence type="ECO:0000313" key="2">
    <source>
        <dbReference type="Proteomes" id="UP000198481"/>
    </source>
</evidence>
<dbReference type="Proteomes" id="UP000198481">
    <property type="component" value="Chromosome I"/>
</dbReference>
<name>A0A1H1M2H8_9PSED</name>
<dbReference type="RefSeq" id="WP_146197719.1">
    <property type="nucleotide sequence ID" value="NZ_CP196739.1"/>
</dbReference>
<reference evidence="1 2" key="1">
    <citation type="submission" date="2016-10" db="EMBL/GenBank/DDBJ databases">
        <authorList>
            <person name="de Groot N.N."/>
        </authorList>
    </citation>
    <scope>NUCLEOTIDE SEQUENCE [LARGE SCALE GENOMIC DNA]</scope>
    <source>
        <strain evidence="1 2">LMG 26867</strain>
    </source>
</reference>
<sequence length="88" mass="10232">MYEKAAVIAGKRNRKSMKFPIWVKPVSEHFDIFLRGYTEFAPVAYRADSICLASVERSPDIRQQNVELKWASFDAALRDGTYTKDWSR</sequence>
<dbReference type="STRING" id="1148509.SAMN05216222_0054"/>
<evidence type="ECO:0000313" key="1">
    <source>
        <dbReference type="EMBL" id="SDR80887.1"/>
    </source>
</evidence>
<proteinExistence type="predicted"/>
<organism evidence="1 2">
    <name type="scientific">Pseudomonas prosekii</name>
    <dbReference type="NCBI Taxonomy" id="1148509"/>
    <lineage>
        <taxon>Bacteria</taxon>
        <taxon>Pseudomonadati</taxon>
        <taxon>Pseudomonadota</taxon>
        <taxon>Gammaproteobacteria</taxon>
        <taxon>Pseudomonadales</taxon>
        <taxon>Pseudomonadaceae</taxon>
        <taxon>Pseudomonas</taxon>
    </lineage>
</organism>
<protein>
    <submittedName>
        <fullName evidence="1">Uncharacterized protein</fullName>
    </submittedName>
</protein>
<dbReference type="EMBL" id="LT629762">
    <property type="protein sequence ID" value="SDR80887.1"/>
    <property type="molecule type" value="Genomic_DNA"/>
</dbReference>